<evidence type="ECO:0000256" key="1">
    <source>
        <dbReference type="ARBA" id="ARBA00022679"/>
    </source>
</evidence>
<feature type="repeat" description="TPR" evidence="2">
    <location>
        <begin position="139"/>
        <end position="172"/>
    </location>
</feature>
<proteinExistence type="predicted"/>
<dbReference type="Gene3D" id="3.40.50.300">
    <property type="entry name" value="P-loop containing nucleotide triphosphate hydrolases"/>
    <property type="match status" value="1"/>
</dbReference>
<dbReference type="InterPro" id="IPR026634">
    <property type="entry name" value="TPST-like"/>
</dbReference>
<keyword evidence="1" id="KW-0808">Transferase</keyword>
<dbReference type="InterPro" id="IPR011990">
    <property type="entry name" value="TPR-like_helical_dom_sf"/>
</dbReference>
<dbReference type="RefSeq" id="WP_344699283.1">
    <property type="nucleotide sequence ID" value="NZ_BAABBM010000001.1"/>
</dbReference>
<dbReference type="InterPro" id="IPR019734">
    <property type="entry name" value="TPR_rpt"/>
</dbReference>
<dbReference type="Pfam" id="PF13469">
    <property type="entry name" value="Sulfotransfer_3"/>
    <property type="match status" value="1"/>
</dbReference>
<dbReference type="PANTHER" id="PTHR12788">
    <property type="entry name" value="PROTEIN-TYROSINE SULFOTRANSFERASE 2"/>
    <property type="match status" value="1"/>
</dbReference>
<sequence>MQKDQQLSEAISAFQRGDLGEARELAKRQLEKAGASAQAQHLLGLIDCRSGHLQSGIEWLRRASEGQPENVAYRVMLVRALTDDGRGDEALEAALTPAGTTPAELALWHARAEAADAAKRPEISAESWLALCAAKQGDWRAWANLGDALARLERWPEAVQALRNGLSLNRSERTLQRKYATALAHAGRHEEAADEFRRLVDTGPEDIEIRLTLARLLADLGHNEDAMAQLDMAARIAVGDEGAGERDTNLIQIALPTHELGAPIGEAEVQAVRELALLLERTNRMEALRNLLDDVEKLDLPRERLGYPAAAISLRDGNAAEAKRMLELESSDSDPVRWNRLMAKIHDSLGDYAAAFASADLMNRSVLDFDGWRARGLDYRTRLRGLEQSMTPEWAAELHPLSPSERRSPAFLVGFPRSGTTLLDTFLMGHPDTEVLEEFHMLGAAETVLGHVAELPSRSAAQLEEARRAYFAELDRHADPNFPGLIVDKLPLNMLGLPVIYSLFPDARLIFAQRHPCDAVLSGFMQSFTLNDAMACFLDIADAADLYDVAMGVFTRTREALPLATHTLVYEKLVADPETTMKPLIEFLGLDWRPELLDHRSTAKSRGAIITPSYDQVIQPLSKAPSGRWRRYEEQLAPALPQLLPWAERLGY</sequence>
<name>A0ABP7LHE3_9SPHN</name>
<dbReference type="PROSITE" id="PS50005">
    <property type="entry name" value="TPR"/>
    <property type="match status" value="1"/>
</dbReference>
<evidence type="ECO:0000256" key="2">
    <source>
        <dbReference type="PROSITE-ProRule" id="PRU00339"/>
    </source>
</evidence>
<accession>A0ABP7LHE3</accession>
<dbReference type="SUPFAM" id="SSF48452">
    <property type="entry name" value="TPR-like"/>
    <property type="match status" value="1"/>
</dbReference>
<dbReference type="Gene3D" id="1.25.40.10">
    <property type="entry name" value="Tetratricopeptide repeat domain"/>
    <property type="match status" value="1"/>
</dbReference>
<comment type="caution">
    <text evidence="3">The sequence shown here is derived from an EMBL/GenBank/DDBJ whole genome shotgun (WGS) entry which is preliminary data.</text>
</comment>
<gene>
    <name evidence="3" type="ORF">GCM10022276_17330</name>
</gene>
<evidence type="ECO:0000313" key="3">
    <source>
        <dbReference type="EMBL" id="GAA3898943.1"/>
    </source>
</evidence>
<dbReference type="PANTHER" id="PTHR12788:SF10">
    <property type="entry name" value="PROTEIN-TYROSINE SULFOTRANSFERASE"/>
    <property type="match status" value="1"/>
</dbReference>
<protein>
    <submittedName>
        <fullName evidence="3">Sulfotransferase</fullName>
    </submittedName>
</protein>
<reference evidence="4" key="1">
    <citation type="journal article" date="2019" name="Int. J. Syst. Evol. Microbiol.">
        <title>The Global Catalogue of Microorganisms (GCM) 10K type strain sequencing project: providing services to taxonomists for standard genome sequencing and annotation.</title>
        <authorList>
            <consortium name="The Broad Institute Genomics Platform"/>
            <consortium name="The Broad Institute Genome Sequencing Center for Infectious Disease"/>
            <person name="Wu L."/>
            <person name="Ma J."/>
        </authorList>
    </citation>
    <scope>NUCLEOTIDE SEQUENCE [LARGE SCALE GENOMIC DNA]</scope>
    <source>
        <strain evidence="4">JCM 17543</strain>
    </source>
</reference>
<dbReference type="SUPFAM" id="SSF52540">
    <property type="entry name" value="P-loop containing nucleoside triphosphate hydrolases"/>
    <property type="match status" value="1"/>
</dbReference>
<evidence type="ECO:0000313" key="4">
    <source>
        <dbReference type="Proteomes" id="UP001500827"/>
    </source>
</evidence>
<dbReference type="Proteomes" id="UP001500827">
    <property type="component" value="Unassembled WGS sequence"/>
</dbReference>
<dbReference type="Pfam" id="PF13432">
    <property type="entry name" value="TPR_16"/>
    <property type="match status" value="1"/>
</dbReference>
<organism evidence="3 4">
    <name type="scientific">Sphingomonas limnosediminicola</name>
    <dbReference type="NCBI Taxonomy" id="940133"/>
    <lineage>
        <taxon>Bacteria</taxon>
        <taxon>Pseudomonadati</taxon>
        <taxon>Pseudomonadota</taxon>
        <taxon>Alphaproteobacteria</taxon>
        <taxon>Sphingomonadales</taxon>
        <taxon>Sphingomonadaceae</taxon>
        <taxon>Sphingomonas</taxon>
    </lineage>
</organism>
<dbReference type="InterPro" id="IPR027417">
    <property type="entry name" value="P-loop_NTPase"/>
</dbReference>
<keyword evidence="4" id="KW-1185">Reference proteome</keyword>
<dbReference type="EMBL" id="BAABBM010000001">
    <property type="protein sequence ID" value="GAA3898943.1"/>
    <property type="molecule type" value="Genomic_DNA"/>
</dbReference>
<keyword evidence="2" id="KW-0802">TPR repeat</keyword>
<dbReference type="SMART" id="SM00028">
    <property type="entry name" value="TPR"/>
    <property type="match status" value="3"/>
</dbReference>